<organism evidence="2 3">
    <name type="scientific">Miniimonas arenae</name>
    <dbReference type="NCBI Taxonomy" id="676201"/>
    <lineage>
        <taxon>Bacteria</taxon>
        <taxon>Bacillati</taxon>
        <taxon>Actinomycetota</taxon>
        <taxon>Actinomycetes</taxon>
        <taxon>Micrococcales</taxon>
        <taxon>Beutenbergiaceae</taxon>
        <taxon>Miniimonas</taxon>
    </lineage>
</organism>
<protein>
    <recommendedName>
        <fullName evidence="4">Aminoglycoside phosphotransferase domain-containing protein</fullName>
    </recommendedName>
</protein>
<sequence>MSSDSAALDELALAAGDLLRREVTHAVGLGGSTRSLVARLTLADGSTAVAKQFLGAGAAYTAERTGLGLLANTPDVLAVDDELRLVVMTDAGTGPTLADLLLGDDAVAAREKATSWAAALGTLAGASRERVEEARAALPPHVDGWDAAAWLRDGLGAVTALTGGSPSGLDDAFAEVAALLEPSEADVVWPSDTCPDNAVRTPSGWVFLDLEGTTVSHAALVAAYPALPFPTCWCVAAPPAGFTRAMTGAFTTAYAAFAPDVTSRAAWPREVALASTAWVLGMSGSLLPRELAGGEESDDAGSSALDSGAAGSTPRLHPAAPTRRRYLAARWRWLAESMREVAPPLAAVGADLSRWAEASWRAQDVAELDGYPAFETRG</sequence>
<gene>
    <name evidence="2" type="ORF">FH969_02640</name>
</gene>
<feature type="region of interest" description="Disordered" evidence="1">
    <location>
        <begin position="290"/>
        <end position="321"/>
    </location>
</feature>
<reference evidence="2 3" key="1">
    <citation type="submission" date="2019-06" db="EMBL/GenBank/DDBJ databases">
        <title>Draft genome sequence of Miniimonas arenae KCTC 19750T isolated from sea sand.</title>
        <authorList>
            <person name="Park S.-J."/>
        </authorList>
    </citation>
    <scope>NUCLEOTIDE SEQUENCE [LARGE SCALE GENOMIC DNA]</scope>
    <source>
        <strain evidence="2 3">KCTC 19750</strain>
    </source>
</reference>
<dbReference type="SUPFAM" id="SSF56112">
    <property type="entry name" value="Protein kinase-like (PK-like)"/>
    <property type="match status" value="1"/>
</dbReference>
<comment type="caution">
    <text evidence="2">The sequence shown here is derived from an EMBL/GenBank/DDBJ whole genome shotgun (WGS) entry which is preliminary data.</text>
</comment>
<dbReference type="InterPro" id="IPR011009">
    <property type="entry name" value="Kinase-like_dom_sf"/>
</dbReference>
<name>A0A5C5BDP3_9MICO</name>
<dbReference type="EMBL" id="VENP01000005">
    <property type="protein sequence ID" value="TNU76610.1"/>
    <property type="molecule type" value="Genomic_DNA"/>
</dbReference>
<accession>A0A5C5BDP3</accession>
<dbReference type="Gene3D" id="3.30.200.20">
    <property type="entry name" value="Phosphorylase Kinase, domain 1"/>
    <property type="match status" value="1"/>
</dbReference>
<keyword evidence="3" id="KW-1185">Reference proteome</keyword>
<evidence type="ECO:0000256" key="1">
    <source>
        <dbReference type="SAM" id="MobiDB-lite"/>
    </source>
</evidence>
<dbReference type="OrthoDB" id="115252at2"/>
<dbReference type="RefSeq" id="WP_139985918.1">
    <property type="nucleotide sequence ID" value="NZ_VENP01000005.1"/>
</dbReference>
<feature type="compositionally biased region" description="Low complexity" evidence="1">
    <location>
        <begin position="300"/>
        <end position="312"/>
    </location>
</feature>
<evidence type="ECO:0000313" key="2">
    <source>
        <dbReference type="EMBL" id="TNU76610.1"/>
    </source>
</evidence>
<evidence type="ECO:0000313" key="3">
    <source>
        <dbReference type="Proteomes" id="UP000313849"/>
    </source>
</evidence>
<dbReference type="AlphaFoldDB" id="A0A5C5BDP3"/>
<dbReference type="Proteomes" id="UP000313849">
    <property type="component" value="Unassembled WGS sequence"/>
</dbReference>
<proteinExistence type="predicted"/>
<evidence type="ECO:0008006" key="4">
    <source>
        <dbReference type="Google" id="ProtNLM"/>
    </source>
</evidence>